<gene>
    <name evidence="1" type="ORF">A9Q75_02220</name>
</gene>
<dbReference type="EMBL" id="MAAF01000013">
    <property type="protein sequence ID" value="OUR84586.1"/>
    <property type="molecule type" value="Genomic_DNA"/>
</dbReference>
<reference evidence="2" key="1">
    <citation type="journal article" date="2017" name="Proc. Natl. Acad. Sci. U.S.A.">
        <title>Simulation of Deepwater Horizon oil plume reveals substrate specialization within a complex community of hydrocarbon degraders.</title>
        <authorList>
            <person name="Hu P."/>
            <person name="Dubinsky E.A."/>
            <person name="Probst A.J."/>
            <person name="Wang J."/>
            <person name="Sieber C.M.K."/>
            <person name="Tom L.M."/>
            <person name="Gardinali P."/>
            <person name="Banfield J.F."/>
            <person name="Atlas R.M."/>
            <person name="Andersen G.L."/>
        </authorList>
    </citation>
    <scope>NUCLEOTIDE SEQUENCE [LARGE SCALE GENOMIC DNA]</scope>
</reference>
<organism evidence="1 2">
    <name type="scientific">Colwellia psychrerythraea</name>
    <name type="common">Vibrio psychroerythus</name>
    <dbReference type="NCBI Taxonomy" id="28229"/>
    <lineage>
        <taxon>Bacteria</taxon>
        <taxon>Pseudomonadati</taxon>
        <taxon>Pseudomonadota</taxon>
        <taxon>Gammaproteobacteria</taxon>
        <taxon>Alteromonadales</taxon>
        <taxon>Colwelliaceae</taxon>
        <taxon>Colwellia</taxon>
    </lineage>
</organism>
<evidence type="ECO:0000313" key="1">
    <source>
        <dbReference type="EMBL" id="OUR84586.1"/>
    </source>
</evidence>
<evidence type="ECO:0000313" key="2">
    <source>
        <dbReference type="Proteomes" id="UP000243053"/>
    </source>
</evidence>
<protein>
    <recommendedName>
        <fullName evidence="3">Lipoprotein</fullName>
    </recommendedName>
</protein>
<dbReference type="Proteomes" id="UP000243053">
    <property type="component" value="Unassembled WGS sequence"/>
</dbReference>
<comment type="caution">
    <text evidence="1">The sequence shown here is derived from an EMBL/GenBank/DDBJ whole genome shotgun (WGS) entry which is preliminary data.</text>
</comment>
<sequence>MNSITRYCIVIFVALAMFGCGSEPKENAEDVAIAFFNAIYNQNDINKAKKLCTTHFAKEISKYVTTKNVARRLFNMSFDSVEIDAALGDRKVRGEFKNSGKLTLLFTGYRQEKIYKELKKIRLIKQGDVWLIDELLRDPTPY</sequence>
<dbReference type="PROSITE" id="PS51257">
    <property type="entry name" value="PROKAR_LIPOPROTEIN"/>
    <property type="match status" value="1"/>
</dbReference>
<name>A0A1Y5ET16_COLPS</name>
<proteinExistence type="predicted"/>
<evidence type="ECO:0008006" key="3">
    <source>
        <dbReference type="Google" id="ProtNLM"/>
    </source>
</evidence>
<accession>A0A1Y5ET16</accession>
<dbReference type="AlphaFoldDB" id="A0A1Y5ET16"/>